<dbReference type="NCBIfam" id="TIGR00402">
    <property type="entry name" value="napF"/>
    <property type="match status" value="1"/>
</dbReference>
<dbReference type="Pfam" id="PF00037">
    <property type="entry name" value="Fer4"/>
    <property type="match status" value="1"/>
</dbReference>
<dbReference type="AlphaFoldDB" id="A0A3B1BAW7"/>
<organism evidence="4">
    <name type="scientific">hydrothermal vent metagenome</name>
    <dbReference type="NCBI Taxonomy" id="652676"/>
    <lineage>
        <taxon>unclassified sequences</taxon>
        <taxon>metagenomes</taxon>
        <taxon>ecological metagenomes</taxon>
    </lineage>
</organism>
<dbReference type="PROSITE" id="PS00198">
    <property type="entry name" value="4FE4S_FER_1"/>
    <property type="match status" value="2"/>
</dbReference>
<dbReference type="InterPro" id="IPR017896">
    <property type="entry name" value="4Fe4S_Fe-S-bd"/>
</dbReference>
<name>A0A3B1BAW7_9ZZZZ</name>
<dbReference type="GO" id="GO:0051539">
    <property type="term" value="F:4 iron, 4 sulfur cluster binding"/>
    <property type="evidence" value="ECO:0007669"/>
    <property type="project" value="UniProtKB-KW"/>
</dbReference>
<dbReference type="PROSITE" id="PS51379">
    <property type="entry name" value="4FE4S_FER_2"/>
    <property type="match status" value="3"/>
</dbReference>
<keyword evidence="2" id="KW-0677">Repeat</keyword>
<keyword evidence="1" id="KW-0004">4Fe-4S</keyword>
<dbReference type="HAMAP" id="MF_02201">
    <property type="entry name" value="NapF"/>
    <property type="match status" value="1"/>
</dbReference>
<dbReference type="Gene3D" id="3.30.70.20">
    <property type="match status" value="2"/>
</dbReference>
<accession>A0A3B1BAW7</accession>
<evidence type="ECO:0000256" key="2">
    <source>
        <dbReference type="ARBA" id="ARBA00022737"/>
    </source>
</evidence>
<dbReference type="CDD" id="cd10564">
    <property type="entry name" value="NapF_like"/>
    <property type="match status" value="1"/>
</dbReference>
<feature type="domain" description="4Fe-4S ferredoxin-type" evidence="3">
    <location>
        <begin position="59"/>
        <end position="90"/>
    </location>
</feature>
<proteinExistence type="inferred from homology"/>
<dbReference type="SUPFAM" id="SSF54862">
    <property type="entry name" value="4Fe-4S ferredoxins"/>
    <property type="match status" value="1"/>
</dbReference>
<gene>
    <name evidence="4" type="ORF">MNBD_GAMMA25-148</name>
</gene>
<dbReference type="PANTHER" id="PTHR43193">
    <property type="match status" value="1"/>
</dbReference>
<dbReference type="EMBL" id="UOFY01000031">
    <property type="protein sequence ID" value="VAX09124.1"/>
    <property type="molecule type" value="Genomic_DNA"/>
</dbReference>
<feature type="domain" description="4Fe-4S ferredoxin-type" evidence="3">
    <location>
        <begin position="133"/>
        <end position="162"/>
    </location>
</feature>
<dbReference type="PANTHER" id="PTHR43193:SF2">
    <property type="entry name" value="POLYFERREDOXIN PROTEIN FWDF"/>
    <property type="match status" value="1"/>
</dbReference>
<keyword evidence="1" id="KW-0479">Metal-binding</keyword>
<protein>
    <submittedName>
        <fullName evidence="4">Ferredoxin-type protein NapF (Periplasmic nitrate reductase)</fullName>
    </submittedName>
</protein>
<sequence>MAKKNISRKQFLRGDYRGRRTVMYPPWALPEDDFVEQCTRCGDCLKVCPEKIITAGQGGFPQIDFSKGECTFCQECHKVCTASAFRPLLQRPWLYHIEFNERCLSRNGVICVTCSEQCETEAIHFVHRIGSVPHPQVSASLCTACGACYRPCPVGAIQFKKTQTLTNKQPSQRLEAYP</sequence>
<reference evidence="4" key="1">
    <citation type="submission" date="2018-06" db="EMBL/GenBank/DDBJ databases">
        <authorList>
            <person name="Zhirakovskaya E."/>
        </authorList>
    </citation>
    <scope>NUCLEOTIDE SEQUENCE</scope>
</reference>
<evidence type="ECO:0000259" key="3">
    <source>
        <dbReference type="PROSITE" id="PS51379"/>
    </source>
</evidence>
<evidence type="ECO:0000313" key="4">
    <source>
        <dbReference type="EMBL" id="VAX09124.1"/>
    </source>
</evidence>
<evidence type="ECO:0000256" key="1">
    <source>
        <dbReference type="ARBA" id="ARBA00022485"/>
    </source>
</evidence>
<keyword evidence="1" id="KW-0411">Iron-sulfur</keyword>
<keyword evidence="1" id="KW-0408">Iron</keyword>
<dbReference type="InterPro" id="IPR052977">
    <property type="entry name" value="Polyferredoxin-like_ET"/>
</dbReference>
<dbReference type="InterPro" id="IPR004496">
    <property type="entry name" value="NapF"/>
</dbReference>
<dbReference type="Pfam" id="PF12838">
    <property type="entry name" value="Fer4_7"/>
    <property type="match status" value="1"/>
</dbReference>
<dbReference type="InterPro" id="IPR017900">
    <property type="entry name" value="4Fe4S_Fe_S_CS"/>
</dbReference>
<feature type="domain" description="4Fe-4S ferredoxin-type" evidence="3">
    <location>
        <begin position="28"/>
        <end position="58"/>
    </location>
</feature>